<accession>A0ABV4SWN2</accession>
<dbReference type="EMBL" id="JBGOSP010000043">
    <property type="protein sequence ID" value="MFA3842715.1"/>
    <property type="molecule type" value="Genomic_DNA"/>
</dbReference>
<evidence type="ECO:0000313" key="1">
    <source>
        <dbReference type="EMBL" id="MFA3842715.1"/>
    </source>
</evidence>
<name>A0ABV4SWN2_9ACTN</name>
<keyword evidence="2" id="KW-1185">Reference proteome</keyword>
<dbReference type="Proteomes" id="UP001571476">
    <property type="component" value="Unassembled WGS sequence"/>
</dbReference>
<reference evidence="1 2" key="1">
    <citation type="submission" date="2024-08" db="EMBL/GenBank/DDBJ databases">
        <title>Genome sequence of Streptomyces aureus CACIA-1.46HGO.</title>
        <authorList>
            <person name="Evangelista-Martinez Z."/>
        </authorList>
    </citation>
    <scope>NUCLEOTIDE SEQUENCE [LARGE SCALE GENOMIC DNA]</scope>
    <source>
        <strain evidence="1 2">CACIA-1.46HGO</strain>
    </source>
</reference>
<evidence type="ECO:0000313" key="2">
    <source>
        <dbReference type="Proteomes" id="UP001571476"/>
    </source>
</evidence>
<organism evidence="1 2">
    <name type="scientific">Streptomyces aureus</name>
    <dbReference type="NCBI Taxonomy" id="193461"/>
    <lineage>
        <taxon>Bacteria</taxon>
        <taxon>Bacillati</taxon>
        <taxon>Actinomycetota</taxon>
        <taxon>Actinomycetes</taxon>
        <taxon>Kitasatosporales</taxon>
        <taxon>Streptomycetaceae</taxon>
        <taxon>Streptomyces</taxon>
    </lineage>
</organism>
<comment type="caution">
    <text evidence="1">The sequence shown here is derived from an EMBL/GenBank/DDBJ whole genome shotgun (WGS) entry which is preliminary data.</text>
</comment>
<dbReference type="RefSeq" id="WP_372566632.1">
    <property type="nucleotide sequence ID" value="NZ_JBGOSP010000043.1"/>
</dbReference>
<proteinExistence type="predicted"/>
<sequence length="42" mass="4782">MATLPANVRASFAMPDVRWGYGFLRVQLRHVHQPAQAITAFR</sequence>
<evidence type="ECO:0008006" key="3">
    <source>
        <dbReference type="Google" id="ProtNLM"/>
    </source>
</evidence>
<protein>
    <recommendedName>
        <fullName evidence="3">Transposase</fullName>
    </recommendedName>
</protein>
<gene>
    <name evidence="1" type="ORF">ACEG43_42305</name>
</gene>